<dbReference type="Proteomes" id="UP000632125">
    <property type="component" value="Unassembled WGS sequence"/>
</dbReference>
<dbReference type="GO" id="GO:0005975">
    <property type="term" value="P:carbohydrate metabolic process"/>
    <property type="evidence" value="ECO:0007669"/>
    <property type="project" value="InterPro"/>
</dbReference>
<dbReference type="AlphaFoldDB" id="A0A927CQN4"/>
<name>A0A927CQN4_9BACL</name>
<dbReference type="EMBL" id="JACXIY010000039">
    <property type="protein sequence ID" value="MBD2871974.1"/>
    <property type="molecule type" value="Genomic_DNA"/>
</dbReference>
<dbReference type="InterPro" id="IPR008183">
    <property type="entry name" value="Aldose_1/G6P_1-epimerase"/>
</dbReference>
<dbReference type="InterPro" id="IPR011013">
    <property type="entry name" value="Gal_mutarotase_sf_dom"/>
</dbReference>
<comment type="caution">
    <text evidence="1">The sequence shown here is derived from an EMBL/GenBank/DDBJ whole genome shotgun (WGS) entry which is preliminary data.</text>
</comment>
<proteinExistence type="predicted"/>
<evidence type="ECO:0000313" key="1">
    <source>
        <dbReference type="EMBL" id="MBD2871974.1"/>
    </source>
</evidence>
<dbReference type="InterPro" id="IPR014718">
    <property type="entry name" value="GH-type_carb-bd"/>
</dbReference>
<protein>
    <submittedName>
        <fullName evidence="1">Aldose 1-epimerase</fullName>
    </submittedName>
</protein>
<sequence>MSRYTAASEIREGLTVIVLTDAAAGAAAEIVPEAGNNLFRFESGGHTVLVPPSSVRSLKEEPFAAFKYGTPILFPPNRVRNGRFAFRGREYRLPLNEPPDNHLHGEICSRAWEVIEYGASDQGGATVTSRFHYALHPELLAYFPHPITFTVTYRLFEGQLRMDTKIRNDGEDEAPFAFGLHPYFALPFGSGGPLMLKAPAAAEWPVTNEAFVTGLPADTPFSEALRDGADIADYPPLGCSLLELDGGEADPVCRIEMQDSRYAIVYRFDRRFRFLVLFRPDWAEAFSLEPYTSVTDAFNLPYGDELTGARGIGPGEELRFRASLGVEAL</sequence>
<dbReference type="SUPFAM" id="SSF74650">
    <property type="entry name" value="Galactose mutarotase-like"/>
    <property type="match status" value="1"/>
</dbReference>
<dbReference type="Pfam" id="PF01263">
    <property type="entry name" value="Aldose_epim"/>
    <property type="match status" value="1"/>
</dbReference>
<accession>A0A927CQN4</accession>
<dbReference type="GO" id="GO:0030246">
    <property type="term" value="F:carbohydrate binding"/>
    <property type="evidence" value="ECO:0007669"/>
    <property type="project" value="InterPro"/>
</dbReference>
<keyword evidence="2" id="KW-1185">Reference proteome</keyword>
<dbReference type="GO" id="GO:0016853">
    <property type="term" value="F:isomerase activity"/>
    <property type="evidence" value="ECO:0007669"/>
    <property type="project" value="InterPro"/>
</dbReference>
<reference evidence="1" key="1">
    <citation type="submission" date="2020-09" db="EMBL/GenBank/DDBJ databases">
        <title>A novel bacterium of genus Paenibacillus, isolated from South China Sea.</title>
        <authorList>
            <person name="Huang H."/>
            <person name="Mo K."/>
            <person name="Hu Y."/>
        </authorList>
    </citation>
    <scope>NUCLEOTIDE SEQUENCE</scope>
    <source>
        <strain evidence="1">IB182493</strain>
    </source>
</reference>
<organism evidence="1 2">
    <name type="scientific">Paenibacillus arenilitoris</name>
    <dbReference type="NCBI Taxonomy" id="2772299"/>
    <lineage>
        <taxon>Bacteria</taxon>
        <taxon>Bacillati</taxon>
        <taxon>Bacillota</taxon>
        <taxon>Bacilli</taxon>
        <taxon>Bacillales</taxon>
        <taxon>Paenibacillaceae</taxon>
        <taxon>Paenibacillus</taxon>
    </lineage>
</organism>
<dbReference type="Gene3D" id="2.70.98.10">
    <property type="match status" value="1"/>
</dbReference>
<dbReference type="CDD" id="cd01081">
    <property type="entry name" value="Aldose_epim"/>
    <property type="match status" value="1"/>
</dbReference>
<gene>
    <name evidence="1" type="ORF">IDH41_25675</name>
</gene>
<evidence type="ECO:0000313" key="2">
    <source>
        <dbReference type="Proteomes" id="UP000632125"/>
    </source>
</evidence>
<dbReference type="RefSeq" id="WP_190866257.1">
    <property type="nucleotide sequence ID" value="NZ_JACXIY010000039.1"/>
</dbReference>